<protein>
    <submittedName>
        <fullName evidence="7">ABC transporter ATP-binding protein</fullName>
    </submittedName>
</protein>
<proteinExistence type="inferred from homology"/>
<dbReference type="SMART" id="SM00382">
    <property type="entry name" value="AAA"/>
    <property type="match status" value="1"/>
</dbReference>
<dbReference type="InterPro" id="IPR003439">
    <property type="entry name" value="ABC_transporter-like_ATP-bd"/>
</dbReference>
<keyword evidence="4 7" id="KW-0067">ATP-binding</keyword>
<dbReference type="GO" id="GO:0005524">
    <property type="term" value="F:ATP binding"/>
    <property type="evidence" value="ECO:0007669"/>
    <property type="project" value="UniProtKB-KW"/>
</dbReference>
<dbReference type="PROSITE" id="PS50893">
    <property type="entry name" value="ABC_TRANSPORTER_2"/>
    <property type="match status" value="1"/>
</dbReference>
<comment type="caution">
    <text evidence="7">The sequence shown here is derived from an EMBL/GenBank/DDBJ whole genome shotgun (WGS) entry which is preliminary data.</text>
</comment>
<evidence type="ECO:0000259" key="6">
    <source>
        <dbReference type="PROSITE" id="PS50893"/>
    </source>
</evidence>
<evidence type="ECO:0000256" key="5">
    <source>
        <dbReference type="SAM" id="MobiDB-lite"/>
    </source>
</evidence>
<accession>A0ABW6URW3</accession>
<keyword evidence="8" id="KW-1185">Reference proteome</keyword>
<evidence type="ECO:0000256" key="4">
    <source>
        <dbReference type="ARBA" id="ARBA00022840"/>
    </source>
</evidence>
<evidence type="ECO:0000313" key="8">
    <source>
        <dbReference type="Proteomes" id="UP001602058"/>
    </source>
</evidence>
<dbReference type="RefSeq" id="WP_387890480.1">
    <property type="nucleotide sequence ID" value="NZ_JBIAWJ010000017.1"/>
</dbReference>
<evidence type="ECO:0000256" key="1">
    <source>
        <dbReference type="ARBA" id="ARBA00005417"/>
    </source>
</evidence>
<reference evidence="7 8" key="1">
    <citation type="submission" date="2024-10" db="EMBL/GenBank/DDBJ databases">
        <title>The Natural Products Discovery Center: Release of the First 8490 Sequenced Strains for Exploring Actinobacteria Biosynthetic Diversity.</title>
        <authorList>
            <person name="Kalkreuter E."/>
            <person name="Kautsar S.A."/>
            <person name="Yang D."/>
            <person name="Bader C.D."/>
            <person name="Teijaro C.N."/>
            <person name="Fluegel L."/>
            <person name="Davis C.M."/>
            <person name="Simpson J.R."/>
            <person name="Lauterbach L."/>
            <person name="Steele A.D."/>
            <person name="Gui C."/>
            <person name="Meng S."/>
            <person name="Li G."/>
            <person name="Viehrig K."/>
            <person name="Ye F."/>
            <person name="Su P."/>
            <person name="Kiefer A.F."/>
            <person name="Nichols A."/>
            <person name="Cepeda A.J."/>
            <person name="Yan W."/>
            <person name="Fan B."/>
            <person name="Jiang Y."/>
            <person name="Adhikari A."/>
            <person name="Zheng C.-J."/>
            <person name="Schuster L."/>
            <person name="Cowan T.M."/>
            <person name="Smanski M.J."/>
            <person name="Chevrette M.G."/>
            <person name="De Carvalho L.P.S."/>
            <person name="Shen B."/>
        </authorList>
    </citation>
    <scope>NUCLEOTIDE SEQUENCE [LARGE SCALE GENOMIC DNA]</scope>
    <source>
        <strain evidence="7 8">NPDC001390</strain>
    </source>
</reference>
<dbReference type="Proteomes" id="UP001602058">
    <property type="component" value="Unassembled WGS sequence"/>
</dbReference>
<sequence length="394" mass="41503">MIQFEAVHKRFPNGTTAVHDLTLEMPEGGVTVLVGSSGCGKTTTLRMINRMVEPTSGTIRVGGKDVLAQDAAELRRSIGYVIQQAGLFPHRTVLDNIATVPLLLGWGRRRARARAAELLETVGLAADTGKRFPHQLSGGQQQRVGVARALAADPPVLLMDEPFGAVDPVVRTQLQDELLRLQKELSKTIVFVTHDIDEAVRLGDRIAIFRTGGHLVQCAPPAELLASPADDFVTDFLGSERELKLLSLTSLKDVPQTRATPLRADEPVSAVSGDGGRWRLVTSAAERPLGWLDTDALPATGTAGEAPLTPARALRDTDSLLSALNETIASPSGCVARVDADGAVTGVTAREEIHARAAAAHAAAGAGAARTADAPRTAHAESPSLAATPTERPA</sequence>
<dbReference type="SUPFAM" id="SSF52540">
    <property type="entry name" value="P-loop containing nucleoside triphosphate hydrolases"/>
    <property type="match status" value="1"/>
</dbReference>
<evidence type="ECO:0000313" key="7">
    <source>
        <dbReference type="EMBL" id="MFF4525289.1"/>
    </source>
</evidence>
<dbReference type="PANTHER" id="PTHR43117">
    <property type="entry name" value="OSMOPROTECTANT IMPORT ATP-BINDING PROTEIN OSMV"/>
    <property type="match status" value="1"/>
</dbReference>
<dbReference type="PROSITE" id="PS00211">
    <property type="entry name" value="ABC_TRANSPORTER_1"/>
    <property type="match status" value="1"/>
</dbReference>
<dbReference type="InterPro" id="IPR003593">
    <property type="entry name" value="AAA+_ATPase"/>
</dbReference>
<gene>
    <name evidence="7" type="ORF">ACFY1D_28230</name>
</gene>
<feature type="region of interest" description="Disordered" evidence="5">
    <location>
        <begin position="365"/>
        <end position="394"/>
    </location>
</feature>
<dbReference type="InterPro" id="IPR017871">
    <property type="entry name" value="ABC_transporter-like_CS"/>
</dbReference>
<feature type="compositionally biased region" description="Low complexity" evidence="5">
    <location>
        <begin position="365"/>
        <end position="377"/>
    </location>
</feature>
<feature type="domain" description="ABC transporter" evidence="6">
    <location>
        <begin position="2"/>
        <end position="237"/>
    </location>
</feature>
<evidence type="ECO:0000256" key="3">
    <source>
        <dbReference type="ARBA" id="ARBA00022741"/>
    </source>
</evidence>
<dbReference type="PANTHER" id="PTHR43117:SF4">
    <property type="entry name" value="OSMOPROTECTANT IMPORT ATP-BINDING PROTEIN OSMV"/>
    <property type="match status" value="1"/>
</dbReference>
<organism evidence="7 8">
    <name type="scientific">Streptomyces bluensis</name>
    <dbReference type="NCBI Taxonomy" id="33897"/>
    <lineage>
        <taxon>Bacteria</taxon>
        <taxon>Bacillati</taxon>
        <taxon>Actinomycetota</taxon>
        <taxon>Actinomycetes</taxon>
        <taxon>Kitasatosporales</taxon>
        <taxon>Streptomycetaceae</taxon>
        <taxon>Streptomyces</taxon>
    </lineage>
</organism>
<dbReference type="Pfam" id="PF00005">
    <property type="entry name" value="ABC_tran"/>
    <property type="match status" value="1"/>
</dbReference>
<evidence type="ECO:0000256" key="2">
    <source>
        <dbReference type="ARBA" id="ARBA00022448"/>
    </source>
</evidence>
<dbReference type="InterPro" id="IPR027417">
    <property type="entry name" value="P-loop_NTPase"/>
</dbReference>
<name>A0ABW6URW3_9ACTN</name>
<comment type="similarity">
    <text evidence="1">Belongs to the ABC transporter superfamily.</text>
</comment>
<dbReference type="Gene3D" id="3.40.50.300">
    <property type="entry name" value="P-loop containing nucleotide triphosphate hydrolases"/>
    <property type="match status" value="1"/>
</dbReference>
<keyword evidence="3" id="KW-0547">Nucleotide-binding</keyword>
<keyword evidence="2" id="KW-0813">Transport</keyword>
<dbReference type="EMBL" id="JBIAWJ010000017">
    <property type="protein sequence ID" value="MFF4525289.1"/>
    <property type="molecule type" value="Genomic_DNA"/>
</dbReference>